<protein>
    <recommendedName>
        <fullName evidence="4">Secreted protein</fullName>
    </recommendedName>
</protein>
<evidence type="ECO:0000256" key="1">
    <source>
        <dbReference type="SAM" id="SignalP"/>
    </source>
</evidence>
<gene>
    <name evidence="2" type="ORF">BCL79_2227</name>
</gene>
<dbReference type="Proteomes" id="UP000274786">
    <property type="component" value="Unassembled WGS sequence"/>
</dbReference>
<keyword evidence="1" id="KW-0732">Signal</keyword>
<feature type="signal peptide" evidence="1">
    <location>
        <begin position="1"/>
        <end position="23"/>
    </location>
</feature>
<reference evidence="2 3" key="1">
    <citation type="submission" date="2018-10" db="EMBL/GenBank/DDBJ databases">
        <title>Comparative analysis of microorganisms from saline springs in Andes Mountain Range, Colombia.</title>
        <authorList>
            <person name="Rubin E."/>
        </authorList>
    </citation>
    <scope>NUCLEOTIDE SEQUENCE [LARGE SCALE GENOMIC DNA]</scope>
    <source>
        <strain evidence="2 3">USBA GBX 843</strain>
    </source>
</reference>
<feature type="chain" id="PRO_5019832385" description="Secreted protein" evidence="1">
    <location>
        <begin position="24"/>
        <end position="173"/>
    </location>
</feature>
<evidence type="ECO:0008006" key="4">
    <source>
        <dbReference type="Google" id="ProtNLM"/>
    </source>
</evidence>
<proteinExistence type="predicted"/>
<comment type="caution">
    <text evidence="2">The sequence shown here is derived from an EMBL/GenBank/DDBJ whole genome shotgun (WGS) entry which is preliminary data.</text>
</comment>
<accession>A0A498CL83</accession>
<sequence>MRCALRVLSLLIAGAMAPFAAIAAEPATAEADTALHAPYDGNHWAVLVRAQIQARYLPAGLSDDAAIQRALADGTLREAVYPSLQLADDVAYITLKALAGSTLDRRKDILGLCRRTDGFALLLDDTAECADNAARRLRFDATADGALTCRDCAAFGLPTRWERHDRPARGASD</sequence>
<dbReference type="RefSeq" id="WP_147433889.1">
    <property type="nucleotide sequence ID" value="NZ_RCDC01000004.1"/>
</dbReference>
<dbReference type="AlphaFoldDB" id="A0A498CL83"/>
<evidence type="ECO:0000313" key="2">
    <source>
        <dbReference type="EMBL" id="RLK57813.1"/>
    </source>
</evidence>
<dbReference type="OrthoDB" id="6047714at2"/>
<dbReference type="EMBL" id="RCDC01000004">
    <property type="protein sequence ID" value="RLK57813.1"/>
    <property type="molecule type" value="Genomic_DNA"/>
</dbReference>
<organism evidence="2 3">
    <name type="scientific">Stenotrophomonas rhizophila</name>
    <dbReference type="NCBI Taxonomy" id="216778"/>
    <lineage>
        <taxon>Bacteria</taxon>
        <taxon>Pseudomonadati</taxon>
        <taxon>Pseudomonadota</taxon>
        <taxon>Gammaproteobacteria</taxon>
        <taxon>Lysobacterales</taxon>
        <taxon>Lysobacteraceae</taxon>
        <taxon>Stenotrophomonas</taxon>
    </lineage>
</organism>
<name>A0A498CL83_9GAMM</name>
<evidence type="ECO:0000313" key="3">
    <source>
        <dbReference type="Proteomes" id="UP000274786"/>
    </source>
</evidence>